<name>A0A2H5PC12_CITUN</name>
<evidence type="ECO:0000256" key="1">
    <source>
        <dbReference type="SAM" id="MobiDB-lite"/>
    </source>
</evidence>
<protein>
    <submittedName>
        <fullName evidence="2">Uncharacterized protein</fullName>
    </submittedName>
</protein>
<feature type="region of interest" description="Disordered" evidence="1">
    <location>
        <begin position="153"/>
        <end position="172"/>
    </location>
</feature>
<evidence type="ECO:0000313" key="3">
    <source>
        <dbReference type="Proteomes" id="UP000236630"/>
    </source>
</evidence>
<sequence>MDSFTILLFYNESITNRIDYEFVYKNIVDPLITLPKAEAIIDSYRRFNIPSSNHLEKRKKTSQPSWCRPPRGFSKINVDVANNAENQVAGLGVVILHRRPSMCPLHLLQENGDSFLLENQLEVDFKSLSSSIKLNSDITRPAMKVLCTHGQPVKQADQDYQKESHQRSSQQR</sequence>
<dbReference type="EMBL" id="BDQV01000057">
    <property type="protein sequence ID" value="GAY49871.1"/>
    <property type="molecule type" value="Genomic_DNA"/>
</dbReference>
<dbReference type="AlphaFoldDB" id="A0A2H5PC12"/>
<accession>A0A2H5PC12</accession>
<proteinExistence type="predicted"/>
<comment type="caution">
    <text evidence="2">The sequence shown here is derived from an EMBL/GenBank/DDBJ whole genome shotgun (WGS) entry which is preliminary data.</text>
</comment>
<organism evidence="2 3">
    <name type="scientific">Citrus unshiu</name>
    <name type="common">Satsuma mandarin</name>
    <name type="synonym">Citrus nobilis var. unshiu</name>
    <dbReference type="NCBI Taxonomy" id="55188"/>
    <lineage>
        <taxon>Eukaryota</taxon>
        <taxon>Viridiplantae</taxon>
        <taxon>Streptophyta</taxon>
        <taxon>Embryophyta</taxon>
        <taxon>Tracheophyta</taxon>
        <taxon>Spermatophyta</taxon>
        <taxon>Magnoliopsida</taxon>
        <taxon>eudicotyledons</taxon>
        <taxon>Gunneridae</taxon>
        <taxon>Pentapetalae</taxon>
        <taxon>rosids</taxon>
        <taxon>malvids</taxon>
        <taxon>Sapindales</taxon>
        <taxon>Rutaceae</taxon>
        <taxon>Aurantioideae</taxon>
        <taxon>Citrus</taxon>
    </lineage>
</organism>
<dbReference type="Proteomes" id="UP000236630">
    <property type="component" value="Unassembled WGS sequence"/>
</dbReference>
<feature type="non-terminal residue" evidence="2">
    <location>
        <position position="172"/>
    </location>
</feature>
<keyword evidence="3" id="KW-1185">Reference proteome</keyword>
<reference evidence="2 3" key="1">
    <citation type="journal article" date="2017" name="Front. Genet.">
        <title>Draft sequencing of the heterozygous diploid genome of Satsuma (Citrus unshiu Marc.) using a hybrid assembly approach.</title>
        <authorList>
            <person name="Shimizu T."/>
            <person name="Tanizawa Y."/>
            <person name="Mochizuki T."/>
            <person name="Nagasaki H."/>
            <person name="Yoshioka T."/>
            <person name="Toyoda A."/>
            <person name="Fujiyama A."/>
            <person name="Kaminuma E."/>
            <person name="Nakamura Y."/>
        </authorList>
    </citation>
    <scope>NUCLEOTIDE SEQUENCE [LARGE SCALE GENOMIC DNA]</scope>
    <source>
        <strain evidence="3">cv. Miyagawa wase</strain>
    </source>
</reference>
<gene>
    <name evidence="2" type="ORF">CUMW_122370</name>
</gene>
<feature type="compositionally biased region" description="Basic and acidic residues" evidence="1">
    <location>
        <begin position="156"/>
        <end position="166"/>
    </location>
</feature>
<evidence type="ECO:0000313" key="2">
    <source>
        <dbReference type="EMBL" id="GAY49871.1"/>
    </source>
</evidence>